<dbReference type="EMBL" id="LT906479">
    <property type="protein sequence ID" value="SNW01473.1"/>
    <property type="molecule type" value="Genomic_DNA"/>
</dbReference>
<dbReference type="GO" id="GO:0016020">
    <property type="term" value="C:membrane"/>
    <property type="evidence" value="ECO:0007669"/>
    <property type="project" value="GOC"/>
</dbReference>
<dbReference type="Pfam" id="PF07977">
    <property type="entry name" value="FabA"/>
    <property type="match status" value="1"/>
</dbReference>
<dbReference type="NCBIfam" id="NF000582">
    <property type="entry name" value="PRK00006.1"/>
    <property type="match status" value="1"/>
</dbReference>
<evidence type="ECO:0000256" key="11">
    <source>
        <dbReference type="ARBA" id="ARBA00029890"/>
    </source>
</evidence>
<evidence type="ECO:0000256" key="9">
    <source>
        <dbReference type="ARBA" id="ARBA00023239"/>
    </source>
</evidence>
<evidence type="ECO:0000256" key="5">
    <source>
        <dbReference type="ARBA" id="ARBA00022490"/>
    </source>
</evidence>
<dbReference type="SUPFAM" id="SSF54637">
    <property type="entry name" value="Thioesterase/thiol ester dehydrase-isomerase"/>
    <property type="match status" value="1"/>
</dbReference>
<dbReference type="GeneID" id="75027609"/>
<dbReference type="Gene3D" id="3.10.129.10">
    <property type="entry name" value="Hotdog Thioesterase"/>
    <property type="match status" value="1"/>
</dbReference>
<dbReference type="GO" id="GO:0019171">
    <property type="term" value="F:(3R)-hydroxyacyl-[acyl-carrier-protein] dehydratase activity"/>
    <property type="evidence" value="ECO:0007669"/>
    <property type="project" value="UniProtKB-EC"/>
</dbReference>
<evidence type="ECO:0000256" key="12">
    <source>
        <dbReference type="ARBA" id="ARBA00032213"/>
    </source>
</evidence>
<dbReference type="EC" id="4.2.1.59" evidence="3"/>
<dbReference type="PANTHER" id="PTHR30272:SF1">
    <property type="entry name" value="3-HYDROXYACYL-[ACYL-CARRIER-PROTEIN] DEHYDRATASE"/>
    <property type="match status" value="1"/>
</dbReference>
<reference evidence="13 14" key="1">
    <citation type="submission" date="2017-06" db="EMBL/GenBank/DDBJ databases">
        <authorList>
            <consortium name="Pathogen Informatics"/>
        </authorList>
    </citation>
    <scope>NUCLEOTIDE SEQUENCE [LARGE SCALE GENOMIC DNA]</scope>
    <source>
        <strain evidence="13 14">NCTC12148</strain>
    </source>
</reference>
<evidence type="ECO:0000313" key="13">
    <source>
        <dbReference type="EMBL" id="SNW01473.1"/>
    </source>
</evidence>
<dbReference type="STRING" id="1411141.GCA_001590885_00914"/>
<keyword evidence="8" id="KW-0443">Lipid metabolism</keyword>
<evidence type="ECO:0000256" key="10">
    <source>
        <dbReference type="ARBA" id="ARBA00025049"/>
    </source>
</evidence>
<evidence type="ECO:0000256" key="1">
    <source>
        <dbReference type="ARBA" id="ARBA00004496"/>
    </source>
</evidence>
<dbReference type="FunFam" id="3.10.129.10:FF:000001">
    <property type="entry name" value="3-hydroxyacyl-[acyl-carrier-protein] dehydratase FabZ"/>
    <property type="match status" value="1"/>
</dbReference>
<sequence>MPLNGNPLQFQDIQSILPHRYPCLLVDRVLAAGTCVAEGRLSAIKNVTANDPALWPAGGAFPGVLMVEALAQSTGLLAHYFLGALQEGEHYYFAAIQRARFYRAAHPGDRVHLAVTFVRKRGAIARFRGLATVDGRRICCADFMCARK</sequence>
<protein>
    <recommendedName>
        <fullName evidence="4">3-hydroxyacyl-[acyl-carrier-protein] dehydratase FabZ</fullName>
        <ecNumber evidence="3">4.2.1.59</ecNumber>
    </recommendedName>
    <alternativeName>
        <fullName evidence="11">(3R)-hydroxymyristoyl-[acyl-carrier-protein] dehydratase</fullName>
    </alternativeName>
    <alternativeName>
        <fullName evidence="12">Beta-hydroxyacyl-ACP dehydratase</fullName>
    </alternativeName>
</protein>
<dbReference type="OrthoDB" id="6459370at2"/>
<dbReference type="AlphaFoldDB" id="A0A240C2B6"/>
<name>A0A240C2B6_SERFI</name>
<comment type="subcellular location">
    <subcellularLocation>
        <location evidence="1">Cytoplasm</location>
    </subcellularLocation>
</comment>
<keyword evidence="14" id="KW-1185">Reference proteome</keyword>
<dbReference type="CDD" id="cd01288">
    <property type="entry name" value="FabZ"/>
    <property type="match status" value="1"/>
</dbReference>
<evidence type="ECO:0000256" key="7">
    <source>
        <dbReference type="ARBA" id="ARBA00022556"/>
    </source>
</evidence>
<dbReference type="PANTHER" id="PTHR30272">
    <property type="entry name" value="3-HYDROXYACYL-[ACYL-CARRIER-PROTEIN] DEHYDRATASE"/>
    <property type="match status" value="1"/>
</dbReference>
<dbReference type="GO" id="GO:0005737">
    <property type="term" value="C:cytoplasm"/>
    <property type="evidence" value="ECO:0007669"/>
    <property type="project" value="UniProtKB-SubCell"/>
</dbReference>
<dbReference type="InterPro" id="IPR013114">
    <property type="entry name" value="FabA_FabZ"/>
</dbReference>
<comment type="similarity">
    <text evidence="2">Belongs to the thioester dehydratase family. FabZ subfamily.</text>
</comment>
<gene>
    <name evidence="13" type="primary">fabZ_2</name>
    <name evidence="13" type="ORF">SAMEA4384070_02456</name>
</gene>
<dbReference type="Proteomes" id="UP000215134">
    <property type="component" value="Chromosome 1"/>
</dbReference>
<evidence type="ECO:0000256" key="4">
    <source>
        <dbReference type="ARBA" id="ARBA00017176"/>
    </source>
</evidence>
<dbReference type="GO" id="GO:0009245">
    <property type="term" value="P:lipid A biosynthetic process"/>
    <property type="evidence" value="ECO:0007669"/>
    <property type="project" value="UniProtKB-KW"/>
</dbReference>
<dbReference type="KEGG" id="sfj:SAMEA4384070_2456"/>
<proteinExistence type="inferred from homology"/>
<evidence type="ECO:0000313" key="14">
    <source>
        <dbReference type="Proteomes" id="UP000215134"/>
    </source>
</evidence>
<evidence type="ECO:0000256" key="2">
    <source>
        <dbReference type="ARBA" id="ARBA00009174"/>
    </source>
</evidence>
<keyword evidence="5" id="KW-0963">Cytoplasm</keyword>
<evidence type="ECO:0000256" key="6">
    <source>
        <dbReference type="ARBA" id="ARBA00022516"/>
    </source>
</evidence>
<dbReference type="InterPro" id="IPR029069">
    <property type="entry name" value="HotDog_dom_sf"/>
</dbReference>
<comment type="function">
    <text evidence="10">Involved in unsaturated fatty acids biosynthesis. Catalyzes the dehydration of short chain beta-hydroxyacyl-ACPs and long chain saturated and unsaturated beta-hydroxyacyl-ACPs.</text>
</comment>
<evidence type="ECO:0000256" key="8">
    <source>
        <dbReference type="ARBA" id="ARBA00023098"/>
    </source>
</evidence>
<keyword evidence="7" id="KW-0441">Lipid A biosynthesis</keyword>
<evidence type="ECO:0000256" key="3">
    <source>
        <dbReference type="ARBA" id="ARBA00013167"/>
    </source>
</evidence>
<keyword evidence="9 13" id="KW-0456">Lyase</keyword>
<organism evidence="13 14">
    <name type="scientific">Serratia ficaria</name>
    <dbReference type="NCBI Taxonomy" id="61651"/>
    <lineage>
        <taxon>Bacteria</taxon>
        <taxon>Pseudomonadati</taxon>
        <taxon>Pseudomonadota</taxon>
        <taxon>Gammaproteobacteria</taxon>
        <taxon>Enterobacterales</taxon>
        <taxon>Yersiniaceae</taxon>
        <taxon>Serratia</taxon>
    </lineage>
</organism>
<dbReference type="RefSeq" id="WP_095097499.1">
    <property type="nucleotide sequence ID" value="NZ_CAMIQD010000001.1"/>
</dbReference>
<accession>A0A240C2B6</accession>
<keyword evidence="6" id="KW-0444">Lipid biosynthesis</keyword>